<dbReference type="OrthoDB" id="9769048at2"/>
<comment type="similarity">
    <text evidence="1">Belongs to the outer membrane factor (OMF) (TC 1.B.17) family.</text>
</comment>
<evidence type="ECO:0000256" key="1">
    <source>
        <dbReference type="ARBA" id="ARBA00007613"/>
    </source>
</evidence>
<protein>
    <submittedName>
        <fullName evidence="4">Outer membrane efflux protein</fullName>
    </submittedName>
</protein>
<dbReference type="InterPro" id="IPR003423">
    <property type="entry name" value="OMP_efflux"/>
</dbReference>
<accession>C6BTS2</accession>
<evidence type="ECO:0000256" key="3">
    <source>
        <dbReference type="SAM" id="SignalP"/>
    </source>
</evidence>
<dbReference type="STRING" id="526222.Desal_1790"/>
<dbReference type="Gene3D" id="1.20.1600.10">
    <property type="entry name" value="Outer membrane efflux proteins (OEP)"/>
    <property type="match status" value="1"/>
</dbReference>
<proteinExistence type="inferred from homology"/>
<evidence type="ECO:0000313" key="5">
    <source>
        <dbReference type="Proteomes" id="UP000002601"/>
    </source>
</evidence>
<name>C6BTS2_MARSD</name>
<feature type="coiled-coil region" evidence="2">
    <location>
        <begin position="324"/>
        <end position="351"/>
    </location>
</feature>
<dbReference type="AlphaFoldDB" id="C6BTS2"/>
<sequence length="457" mass="51833">MTKVPNFKYILTILFSTFICAQSFPAFAQDSAAINSDTQAPHTEINELTDYLVEAARNNDDVYAAFYGWKAALQREASVSSLPDPRFNFAWFIQPVETRTGPQEFKYGLSQTLPWFGKLGLKGEQALRDADIKKARFDNLKLKIFTEVKKTYYDYAYLAQAIRITHENIELMKYLESVARSRYSTGAGAYDGVIKTQVELGKLEERLRSLEERKGPTVAKLLAAMNRADDQTLPFPKSIPVMQISMTPDQLKEEFKTGNPRLRELDHSVNREKISVELAKKDYYPDFTFGVEYIQTGESRSPNVTNEDRDPIITAMSVNLPIWMNKQDAQLNEAENKVKSASRKRAGLERNLTAELELEIYKYQDAIRKVSLYRDSLTPKAEQSLGVSIEAFQSGTASSSDLIDAERTLIEFQLAYYQALAEQAKRVATIEYLVGREIPCTVHGQTMPQSKISIPEN</sequence>
<feature type="signal peptide" evidence="3">
    <location>
        <begin position="1"/>
        <end position="28"/>
    </location>
</feature>
<keyword evidence="2" id="KW-0175">Coiled coil</keyword>
<feature type="chain" id="PRO_5002962832" evidence="3">
    <location>
        <begin position="29"/>
        <end position="457"/>
    </location>
</feature>
<gene>
    <name evidence="4" type="ordered locus">Desal_1790</name>
</gene>
<dbReference type="SUPFAM" id="SSF56954">
    <property type="entry name" value="Outer membrane efflux proteins (OEP)"/>
    <property type="match status" value="1"/>
</dbReference>
<dbReference type="Proteomes" id="UP000002601">
    <property type="component" value="Chromosome"/>
</dbReference>
<dbReference type="PANTHER" id="PTHR30203:SF24">
    <property type="entry name" value="BLR4935 PROTEIN"/>
    <property type="match status" value="1"/>
</dbReference>
<dbReference type="Pfam" id="PF02321">
    <property type="entry name" value="OEP"/>
    <property type="match status" value="2"/>
</dbReference>
<dbReference type="KEGG" id="dsa:Desal_1790"/>
<dbReference type="EMBL" id="CP001649">
    <property type="protein sequence ID" value="ACS79852.1"/>
    <property type="molecule type" value="Genomic_DNA"/>
</dbReference>
<keyword evidence="3" id="KW-0732">Signal</keyword>
<evidence type="ECO:0000256" key="2">
    <source>
        <dbReference type="SAM" id="Coils"/>
    </source>
</evidence>
<keyword evidence="5" id="KW-1185">Reference proteome</keyword>
<dbReference type="PANTHER" id="PTHR30203">
    <property type="entry name" value="OUTER MEMBRANE CATION EFFLUX PROTEIN"/>
    <property type="match status" value="1"/>
</dbReference>
<dbReference type="RefSeq" id="WP_015851668.1">
    <property type="nucleotide sequence ID" value="NC_012881.1"/>
</dbReference>
<dbReference type="GO" id="GO:0015562">
    <property type="term" value="F:efflux transmembrane transporter activity"/>
    <property type="evidence" value="ECO:0007669"/>
    <property type="project" value="InterPro"/>
</dbReference>
<dbReference type="InterPro" id="IPR010131">
    <property type="entry name" value="MdtP/NodT-like"/>
</dbReference>
<evidence type="ECO:0000313" key="4">
    <source>
        <dbReference type="EMBL" id="ACS79852.1"/>
    </source>
</evidence>
<dbReference type="eggNOG" id="COG1538">
    <property type="taxonomic scope" value="Bacteria"/>
</dbReference>
<dbReference type="HOGENOM" id="CLU_012817_15_0_7"/>
<organism evidence="4 5">
    <name type="scientific">Maridesulfovibrio salexigens (strain ATCC 14822 / DSM 2638 / NCIMB 8403 / VKM B-1763)</name>
    <name type="common">Desulfovibrio salexigens</name>
    <dbReference type="NCBI Taxonomy" id="526222"/>
    <lineage>
        <taxon>Bacteria</taxon>
        <taxon>Pseudomonadati</taxon>
        <taxon>Thermodesulfobacteriota</taxon>
        <taxon>Desulfovibrionia</taxon>
        <taxon>Desulfovibrionales</taxon>
        <taxon>Desulfovibrionaceae</taxon>
        <taxon>Maridesulfovibrio</taxon>
    </lineage>
</organism>
<reference evidence="4 5" key="1">
    <citation type="submission" date="2009-06" db="EMBL/GenBank/DDBJ databases">
        <title>Complete sequence of Desulfovibrio salexigens DSM 2638.</title>
        <authorList>
            <consortium name="US DOE Joint Genome Institute"/>
            <person name="Lucas S."/>
            <person name="Copeland A."/>
            <person name="Lapidus A."/>
            <person name="Glavina del Rio T."/>
            <person name="Tice H."/>
            <person name="Bruce D."/>
            <person name="Goodwin L."/>
            <person name="Pitluck S."/>
            <person name="Munk A.C."/>
            <person name="Brettin T."/>
            <person name="Detter J.C."/>
            <person name="Han C."/>
            <person name="Tapia R."/>
            <person name="Larimer F."/>
            <person name="Land M."/>
            <person name="Hauser L."/>
            <person name="Kyrpides N."/>
            <person name="Anderson I."/>
            <person name="Wall J.D."/>
            <person name="Arkin A.P."/>
            <person name="Dehal P."/>
            <person name="Chivian D."/>
            <person name="Giles B."/>
            <person name="Hazen T.C."/>
        </authorList>
    </citation>
    <scope>NUCLEOTIDE SEQUENCE [LARGE SCALE GENOMIC DNA]</scope>
    <source>
        <strain evidence="5">ATCC 14822 / DSM 2638 / NCIMB 8403 / VKM B-1763</strain>
    </source>
</reference>